<evidence type="ECO:0000256" key="2">
    <source>
        <dbReference type="ARBA" id="ARBA00022737"/>
    </source>
</evidence>
<dbReference type="PANTHER" id="PTHR46652">
    <property type="entry name" value="LEUCINE-RICH REPEAT AND IQ DOMAIN-CONTAINING PROTEIN 1-RELATED"/>
    <property type="match status" value="1"/>
</dbReference>
<reference evidence="4 5" key="2">
    <citation type="submission" date="2016-05" db="EMBL/GenBank/DDBJ databases">
        <title>Lineage-specific infection strategies underlie the spectrum of fungal disease in amphibians.</title>
        <authorList>
            <person name="Cuomo C.A."/>
            <person name="Farrer R.A."/>
            <person name="James T."/>
            <person name="Longcore J."/>
            <person name="Birren B."/>
        </authorList>
    </citation>
    <scope>NUCLEOTIDE SEQUENCE [LARGE SCALE GENOMIC DNA]</scope>
    <source>
        <strain evidence="4 5">JEL423</strain>
    </source>
</reference>
<dbReference type="InterPro" id="IPR032675">
    <property type="entry name" value="LRR_dom_sf"/>
</dbReference>
<dbReference type="SUPFAM" id="SSF52058">
    <property type="entry name" value="L domain-like"/>
    <property type="match status" value="1"/>
</dbReference>
<dbReference type="InterPro" id="IPR050836">
    <property type="entry name" value="SDS22/Internalin_LRR"/>
</dbReference>
<dbReference type="AlphaFoldDB" id="A0A177WTB1"/>
<evidence type="ECO:0000313" key="4">
    <source>
        <dbReference type="EMBL" id="OAJ43333.1"/>
    </source>
</evidence>
<dbReference type="VEuPathDB" id="FungiDB:BDEG_26700"/>
<proteinExistence type="predicted"/>
<feature type="compositionally biased region" description="Acidic residues" evidence="3">
    <location>
        <begin position="14"/>
        <end position="24"/>
    </location>
</feature>
<dbReference type="eggNOG" id="KOG0531">
    <property type="taxonomic scope" value="Eukaryota"/>
</dbReference>
<dbReference type="EMBL" id="DS022309">
    <property type="protein sequence ID" value="OAJ43333.1"/>
    <property type="molecule type" value="Genomic_DNA"/>
</dbReference>
<protein>
    <recommendedName>
        <fullName evidence="6">U2A'/phosphoprotein 32 family A C-terminal domain-containing protein</fullName>
    </recommendedName>
</protein>
<evidence type="ECO:0000256" key="3">
    <source>
        <dbReference type="SAM" id="MobiDB-lite"/>
    </source>
</evidence>
<dbReference type="STRING" id="403673.A0A177WTB1"/>
<feature type="region of interest" description="Disordered" evidence="3">
    <location>
        <begin position="1"/>
        <end position="24"/>
    </location>
</feature>
<gene>
    <name evidence="4" type="ORF">BDEG_26700</name>
</gene>
<evidence type="ECO:0000256" key="1">
    <source>
        <dbReference type="ARBA" id="ARBA00022614"/>
    </source>
</evidence>
<evidence type="ECO:0000313" key="5">
    <source>
        <dbReference type="Proteomes" id="UP000077115"/>
    </source>
</evidence>
<keyword evidence="2" id="KW-0677">Repeat</keyword>
<dbReference type="PANTHER" id="PTHR46652:SF8">
    <property type="entry name" value="LEUCINE RICH REPEAT CONTAINING 23"/>
    <property type="match status" value="1"/>
</dbReference>
<dbReference type="Gene3D" id="3.80.10.10">
    <property type="entry name" value="Ribonuclease Inhibitor"/>
    <property type="match status" value="1"/>
</dbReference>
<organism evidence="4 5">
    <name type="scientific">Batrachochytrium dendrobatidis (strain JEL423)</name>
    <dbReference type="NCBI Taxonomy" id="403673"/>
    <lineage>
        <taxon>Eukaryota</taxon>
        <taxon>Fungi</taxon>
        <taxon>Fungi incertae sedis</taxon>
        <taxon>Chytridiomycota</taxon>
        <taxon>Chytridiomycota incertae sedis</taxon>
        <taxon>Chytridiomycetes</taxon>
        <taxon>Rhizophydiales</taxon>
        <taxon>Rhizophydiales incertae sedis</taxon>
        <taxon>Batrachochytrium</taxon>
    </lineage>
</organism>
<name>A0A177WTB1_BATDL</name>
<dbReference type="Proteomes" id="UP000077115">
    <property type="component" value="Unassembled WGS sequence"/>
</dbReference>
<reference evidence="4 5" key="1">
    <citation type="submission" date="2006-10" db="EMBL/GenBank/DDBJ databases">
        <title>The Genome Sequence of Batrachochytrium dendrobatidis JEL423.</title>
        <authorList>
            <consortium name="The Broad Institute Genome Sequencing Platform"/>
            <person name="Birren B."/>
            <person name="Lander E."/>
            <person name="Galagan J."/>
            <person name="Cuomo C."/>
            <person name="Devon K."/>
            <person name="Jaffe D."/>
            <person name="Butler J."/>
            <person name="Alvarez P."/>
            <person name="Gnerre S."/>
            <person name="Grabherr M."/>
            <person name="Kleber M."/>
            <person name="Mauceli E."/>
            <person name="Brockman W."/>
            <person name="Young S."/>
            <person name="LaButti K."/>
            <person name="Sykes S."/>
            <person name="DeCaprio D."/>
            <person name="Crawford M."/>
            <person name="Koehrsen M."/>
            <person name="Engels R."/>
            <person name="Montgomery P."/>
            <person name="Pearson M."/>
            <person name="Howarth C."/>
            <person name="Larson L."/>
            <person name="White J."/>
            <person name="O'Leary S."/>
            <person name="Kodira C."/>
            <person name="Zeng Q."/>
            <person name="Yandava C."/>
            <person name="Alvarado L."/>
            <person name="Longcore J."/>
            <person name="James T."/>
        </authorList>
    </citation>
    <scope>NUCLEOTIDE SEQUENCE [LARGE SCALE GENOMIC DNA]</scope>
    <source>
        <strain evidence="4 5">JEL423</strain>
    </source>
</reference>
<keyword evidence="1" id="KW-0433">Leucine-rich repeat</keyword>
<accession>A0A177WTB1</accession>
<evidence type="ECO:0008006" key="6">
    <source>
        <dbReference type="Google" id="ProtNLM"/>
    </source>
</evidence>
<sequence length="216" mass="24250">MDDDHDQAAQENIPEPDDIFDDDPSLLSPTLASTTEDAVENSQIENVPLTADLMAKSMSLITRTGNGLTYAYARVEIHEAGITSLDSIEAYPHLRYVDCAHNKLDSIDALNGLEYLLSFNVSSNCLKTIPSVLENKRYLQHVNVSKNQLTEFKIQSWPILSWLNLNDNMLKELSLPGFPELLHLEARGNSLSDGITCNTPKLQRLYLVNRFTFILL</sequence>
<dbReference type="OrthoDB" id="266138at2759"/>